<reference evidence="5 7" key="2">
    <citation type="submission" date="2018-06" db="EMBL/GenBank/DDBJ databases">
        <authorList>
            <consortium name="Pathogen Informatics"/>
            <person name="Doyle S."/>
        </authorList>
    </citation>
    <scope>NUCLEOTIDE SEQUENCE [LARGE SCALE GENOMIC DNA]</scope>
    <source>
        <strain evidence="5 7">NCTC12858</strain>
    </source>
</reference>
<dbReference type="Gene3D" id="3.60.15.10">
    <property type="entry name" value="Ribonuclease Z/Hydroxyacylglutathione hydrolase-like"/>
    <property type="match status" value="1"/>
</dbReference>
<evidence type="ECO:0000313" key="5">
    <source>
        <dbReference type="EMBL" id="SQH72620.1"/>
    </source>
</evidence>
<feature type="domain" description="Flavodoxin-like" evidence="3">
    <location>
        <begin position="255"/>
        <end position="394"/>
    </location>
</feature>
<dbReference type="EC" id="1.-.-.-" evidence="5"/>
<evidence type="ECO:0000313" key="6">
    <source>
        <dbReference type="Proteomes" id="UP000030136"/>
    </source>
</evidence>
<reference evidence="4 6" key="1">
    <citation type="submission" date="2014-08" db="EMBL/GenBank/DDBJ databases">
        <title>Porphyromonas crevioricanis strain:COT-253_OH1447 Genome sequencing.</title>
        <authorList>
            <person name="Wallis C."/>
            <person name="Deusch O."/>
            <person name="O'Flynn C."/>
            <person name="Davis I."/>
            <person name="Jospin G."/>
            <person name="Darling A.E."/>
            <person name="Coil D.A."/>
            <person name="Alexiev A."/>
            <person name="Horsfall A."/>
            <person name="Kirkwood N."/>
            <person name="Harris S."/>
            <person name="Eisen J.A."/>
        </authorList>
    </citation>
    <scope>NUCLEOTIDE SEQUENCE [LARGE SCALE GENOMIC DNA]</scope>
    <source>
        <strain evidence="6">COT-253 OH1447</strain>
        <strain evidence="4">COT-253_OH1447</strain>
    </source>
</reference>
<dbReference type="GO" id="GO:0046872">
    <property type="term" value="F:metal ion binding"/>
    <property type="evidence" value="ECO:0007669"/>
    <property type="project" value="InterPro"/>
</dbReference>
<dbReference type="InterPro" id="IPR029039">
    <property type="entry name" value="Flavoprotein-like_sf"/>
</dbReference>
<dbReference type="RefSeq" id="WP_023940597.1">
    <property type="nucleotide sequence ID" value="NZ_JQJB01000006.1"/>
</dbReference>
<dbReference type="KEGG" id="pcre:NCTC12858_00446"/>
<name>A0A0A2FJD1_9PORP</name>
<dbReference type="InterPro" id="IPR001279">
    <property type="entry name" value="Metallo-B-lactamas"/>
</dbReference>
<dbReference type="InterPro" id="IPR001226">
    <property type="entry name" value="Flavodoxin_CS"/>
</dbReference>
<dbReference type="Proteomes" id="UP000249300">
    <property type="component" value="Chromosome 1"/>
</dbReference>
<dbReference type="eggNOG" id="COG0426">
    <property type="taxonomic scope" value="Bacteria"/>
</dbReference>
<dbReference type="Pfam" id="PF19583">
    <property type="entry name" value="ODP"/>
    <property type="match status" value="1"/>
</dbReference>
<evidence type="ECO:0000256" key="2">
    <source>
        <dbReference type="ARBA" id="ARBA00007121"/>
    </source>
</evidence>
<dbReference type="Gene3D" id="3.40.50.360">
    <property type="match status" value="1"/>
</dbReference>
<dbReference type="InterPro" id="IPR045761">
    <property type="entry name" value="ODP_dom"/>
</dbReference>
<dbReference type="PANTHER" id="PTHR43717">
    <property type="entry name" value="ANAEROBIC NITRIC OXIDE REDUCTASE FLAVORUBREDOXIN"/>
    <property type="match status" value="1"/>
</dbReference>
<accession>A0A0A2FJD1</accession>
<dbReference type="Pfam" id="PF00258">
    <property type="entry name" value="Flavodoxin_1"/>
    <property type="match status" value="1"/>
</dbReference>
<dbReference type="AlphaFoldDB" id="A0A0A2FJD1"/>
<dbReference type="PANTHER" id="PTHR43717:SF1">
    <property type="entry name" value="ANAEROBIC NITRIC OXIDE REDUCTASE FLAVORUBREDOXIN"/>
    <property type="match status" value="1"/>
</dbReference>
<protein>
    <submittedName>
        <fullName evidence="4">Flavodoxin</fullName>
    </submittedName>
    <submittedName>
        <fullName evidence="5">Nitric oxide reductase</fullName>
        <ecNumber evidence="5">1.-.-.-</ecNumber>
    </submittedName>
</protein>
<evidence type="ECO:0000259" key="3">
    <source>
        <dbReference type="PROSITE" id="PS50902"/>
    </source>
</evidence>
<comment type="similarity">
    <text evidence="2">In the N-terminal section; belongs to the zinc metallo-hydrolase group 3 family.</text>
</comment>
<proteinExistence type="inferred from homology"/>
<dbReference type="SMART" id="SM00849">
    <property type="entry name" value="Lactamase_B"/>
    <property type="match status" value="1"/>
</dbReference>
<keyword evidence="5" id="KW-0560">Oxidoreductase</keyword>
<dbReference type="CDD" id="cd07709">
    <property type="entry name" value="flavodiiron_proteins_MBL-fold"/>
    <property type="match status" value="1"/>
</dbReference>
<dbReference type="InterPro" id="IPR008254">
    <property type="entry name" value="Flavodoxin/NO_synth"/>
</dbReference>
<evidence type="ECO:0000256" key="1">
    <source>
        <dbReference type="ARBA" id="ARBA00001917"/>
    </source>
</evidence>
<dbReference type="EMBL" id="LS483447">
    <property type="protein sequence ID" value="SQH72620.1"/>
    <property type="molecule type" value="Genomic_DNA"/>
</dbReference>
<dbReference type="SUPFAM" id="SSF52218">
    <property type="entry name" value="Flavoproteins"/>
    <property type="match status" value="1"/>
</dbReference>
<sequence length="402" mass="45585">MIQIPQITEGIYYVGVNDRSKAKFENMWPLTNGVSYNSYLIVDEQVVLVDTVDVCYSDTFFYKIDLILQGRPIDYLIVNHMEPDHSGSIGLLRQKYPNIRIIGNKKTFNMLAGYHGITDNLLEVEQGKSICIGKRELSFLMAPMVHWPEVMFTYEQHDKILFSADAFGTFGALNGHILDKDMNLEPYWPEMERYYACIVGKYGPFVQKVFKTIESMPIEIDYVCPTHGPVWTAAHFGEAKDLYDRFSKYQPEEGAVVVFGSMYGHTEVLADTIAQSIAAAGIRNVVCHSLTSSDPSLILRDIFRYKAVVLGAPTYSNGLFSPMQYLMHLIEVREIKDRYLSVFGSFTWGSQAVKKMLPLAETMGWELVGEPVEMKMSPTPEVLQKGWDLGQAVAEKLKSNRN</sequence>
<dbReference type="GO" id="GO:0009055">
    <property type="term" value="F:electron transfer activity"/>
    <property type="evidence" value="ECO:0007669"/>
    <property type="project" value="InterPro"/>
</dbReference>
<comment type="cofactor">
    <cofactor evidence="1">
        <name>FMN</name>
        <dbReference type="ChEBI" id="CHEBI:58210"/>
    </cofactor>
</comment>
<organism evidence="5 7">
    <name type="scientific">Porphyromonas crevioricanis</name>
    <dbReference type="NCBI Taxonomy" id="393921"/>
    <lineage>
        <taxon>Bacteria</taxon>
        <taxon>Pseudomonadati</taxon>
        <taxon>Bacteroidota</taxon>
        <taxon>Bacteroidia</taxon>
        <taxon>Bacteroidales</taxon>
        <taxon>Porphyromonadaceae</taxon>
        <taxon>Porphyromonas</taxon>
    </lineage>
</organism>
<dbReference type="Proteomes" id="UP000030136">
    <property type="component" value="Unassembled WGS sequence"/>
</dbReference>
<dbReference type="InterPro" id="IPR016440">
    <property type="entry name" value="Rubredoxin-O_OxRdtase"/>
</dbReference>
<keyword evidence="7" id="KW-1185">Reference proteome</keyword>
<dbReference type="SUPFAM" id="SSF56281">
    <property type="entry name" value="Metallo-hydrolase/oxidoreductase"/>
    <property type="match status" value="1"/>
</dbReference>
<dbReference type="GO" id="GO:0010181">
    <property type="term" value="F:FMN binding"/>
    <property type="evidence" value="ECO:0007669"/>
    <property type="project" value="InterPro"/>
</dbReference>
<evidence type="ECO:0000313" key="4">
    <source>
        <dbReference type="EMBL" id="KGN96135.1"/>
    </source>
</evidence>
<dbReference type="InterPro" id="IPR036866">
    <property type="entry name" value="RibonucZ/Hydroxyglut_hydro"/>
</dbReference>
<evidence type="ECO:0000313" key="7">
    <source>
        <dbReference type="Proteomes" id="UP000249300"/>
    </source>
</evidence>
<dbReference type="EMBL" id="JQJC01000008">
    <property type="protein sequence ID" value="KGN96135.1"/>
    <property type="molecule type" value="Genomic_DNA"/>
</dbReference>
<dbReference type="PROSITE" id="PS00201">
    <property type="entry name" value="FLAVODOXIN"/>
    <property type="match status" value="1"/>
</dbReference>
<dbReference type="STRING" id="393921.HQ45_05350"/>
<dbReference type="GO" id="GO:0016491">
    <property type="term" value="F:oxidoreductase activity"/>
    <property type="evidence" value="ECO:0007669"/>
    <property type="project" value="UniProtKB-KW"/>
</dbReference>
<dbReference type="OrthoDB" id="9807946at2"/>
<gene>
    <name evidence="5" type="primary">fprA</name>
    <name evidence="4" type="ORF">HQ38_02155</name>
    <name evidence="5" type="ORF">NCTC12858_00446</name>
</gene>
<dbReference type="PIRSF" id="PIRSF005243">
    <property type="entry name" value="ROO"/>
    <property type="match status" value="1"/>
</dbReference>
<dbReference type="PROSITE" id="PS50902">
    <property type="entry name" value="FLAVODOXIN_LIKE"/>
    <property type="match status" value="1"/>
</dbReference>